<feature type="region of interest" description="Disordered" evidence="1">
    <location>
        <begin position="1"/>
        <end position="21"/>
    </location>
</feature>
<dbReference type="AlphaFoldDB" id="A0A4C1UPH2"/>
<keyword evidence="3" id="KW-1185">Reference proteome</keyword>
<feature type="compositionally biased region" description="Basic residues" evidence="1">
    <location>
        <begin position="11"/>
        <end position="21"/>
    </location>
</feature>
<evidence type="ECO:0000256" key="1">
    <source>
        <dbReference type="SAM" id="MobiDB-lite"/>
    </source>
</evidence>
<dbReference type="EMBL" id="BGZK01000201">
    <property type="protein sequence ID" value="GBP27957.1"/>
    <property type="molecule type" value="Genomic_DNA"/>
</dbReference>
<proteinExistence type="predicted"/>
<evidence type="ECO:0000313" key="3">
    <source>
        <dbReference type="Proteomes" id="UP000299102"/>
    </source>
</evidence>
<evidence type="ECO:0000313" key="2">
    <source>
        <dbReference type="EMBL" id="GBP27957.1"/>
    </source>
</evidence>
<reference evidence="2 3" key="1">
    <citation type="journal article" date="2019" name="Commun. Biol.">
        <title>The bagworm genome reveals a unique fibroin gene that provides high tensile strength.</title>
        <authorList>
            <person name="Kono N."/>
            <person name="Nakamura H."/>
            <person name="Ohtoshi R."/>
            <person name="Tomita M."/>
            <person name="Numata K."/>
            <person name="Arakawa K."/>
        </authorList>
    </citation>
    <scope>NUCLEOTIDE SEQUENCE [LARGE SCALE GENOMIC DNA]</scope>
</reference>
<name>A0A4C1UPH2_EUMVA</name>
<dbReference type="Proteomes" id="UP000299102">
    <property type="component" value="Unassembled WGS sequence"/>
</dbReference>
<organism evidence="2 3">
    <name type="scientific">Eumeta variegata</name>
    <name type="common">Bagworm moth</name>
    <name type="synonym">Eumeta japonica</name>
    <dbReference type="NCBI Taxonomy" id="151549"/>
    <lineage>
        <taxon>Eukaryota</taxon>
        <taxon>Metazoa</taxon>
        <taxon>Ecdysozoa</taxon>
        <taxon>Arthropoda</taxon>
        <taxon>Hexapoda</taxon>
        <taxon>Insecta</taxon>
        <taxon>Pterygota</taxon>
        <taxon>Neoptera</taxon>
        <taxon>Endopterygota</taxon>
        <taxon>Lepidoptera</taxon>
        <taxon>Glossata</taxon>
        <taxon>Ditrysia</taxon>
        <taxon>Tineoidea</taxon>
        <taxon>Psychidae</taxon>
        <taxon>Oiketicinae</taxon>
        <taxon>Eumeta</taxon>
    </lineage>
</organism>
<gene>
    <name evidence="2" type="ORF">EVAR_83586_1</name>
</gene>
<sequence length="186" mass="21071">MSDQLGPRHTQSIHRRAHRQRRKYSILRRRWARSRHTLTLARIGGRLCSYDIYRFFSPLTIRCVALLEPLASSDSVSAPSDVRHRVGDGGRRRRRALLPAPPSEMKNLVEGGVAFLVFVFARATAHRSTRSVASIEARVGSAGRDRRTRKSLLSGRYVSVSRDTPRKFKAAAERRRAIRSAPLTCL</sequence>
<accession>A0A4C1UPH2</accession>
<protein>
    <submittedName>
        <fullName evidence="2">Uncharacterized protein</fullName>
    </submittedName>
</protein>
<comment type="caution">
    <text evidence="2">The sequence shown here is derived from an EMBL/GenBank/DDBJ whole genome shotgun (WGS) entry which is preliminary data.</text>
</comment>